<dbReference type="CDD" id="cd01562">
    <property type="entry name" value="Thr-dehyd"/>
    <property type="match status" value="1"/>
</dbReference>
<dbReference type="PANTHER" id="PTHR43050:SF1">
    <property type="entry name" value="SERINE RACEMASE"/>
    <property type="match status" value="1"/>
</dbReference>
<dbReference type="GO" id="GO:0005524">
    <property type="term" value="F:ATP binding"/>
    <property type="evidence" value="ECO:0007669"/>
    <property type="project" value="TreeGrafter"/>
</dbReference>
<keyword evidence="5" id="KW-0663">Pyridoxal phosphate</keyword>
<evidence type="ECO:0000313" key="10">
    <source>
        <dbReference type="EMBL" id="KAA9394853.1"/>
    </source>
</evidence>
<gene>
    <name evidence="10" type="ORF">FCK90_04800</name>
</gene>
<evidence type="ECO:0000256" key="5">
    <source>
        <dbReference type="ARBA" id="ARBA00022898"/>
    </source>
</evidence>
<evidence type="ECO:0000256" key="1">
    <source>
        <dbReference type="ARBA" id="ARBA00001274"/>
    </source>
</evidence>
<dbReference type="EMBL" id="SZWF01000004">
    <property type="protein sequence ID" value="KAA9394853.1"/>
    <property type="molecule type" value="Genomic_DNA"/>
</dbReference>
<keyword evidence="6" id="KW-0456">Lyase</keyword>
<dbReference type="AlphaFoldDB" id="A0A5J5KZ05"/>
<reference evidence="10 11" key="1">
    <citation type="submission" date="2019-05" db="EMBL/GenBank/DDBJ databases">
        <title>Kocuria coralli sp. nov., a novel actinobacterium isolated from coral reef seawater.</title>
        <authorList>
            <person name="Li J."/>
        </authorList>
    </citation>
    <scope>NUCLEOTIDE SEQUENCE [LARGE SCALE GENOMIC DNA]</scope>
    <source>
        <strain evidence="10 11">SCSIO 13007</strain>
    </source>
</reference>
<organism evidence="10 11">
    <name type="scientific">Kocuria coralli</name>
    <dbReference type="NCBI Taxonomy" id="1461025"/>
    <lineage>
        <taxon>Bacteria</taxon>
        <taxon>Bacillati</taxon>
        <taxon>Actinomycetota</taxon>
        <taxon>Actinomycetes</taxon>
        <taxon>Micrococcales</taxon>
        <taxon>Micrococcaceae</taxon>
        <taxon>Kocuria</taxon>
    </lineage>
</organism>
<comment type="similarity">
    <text evidence="3">Belongs to the serine/threonine dehydratase family.</text>
</comment>
<evidence type="ECO:0000256" key="6">
    <source>
        <dbReference type="ARBA" id="ARBA00023239"/>
    </source>
</evidence>
<feature type="domain" description="Tryptophan synthase beta chain-like PALP" evidence="9">
    <location>
        <begin position="18"/>
        <end position="300"/>
    </location>
</feature>
<dbReference type="Gene3D" id="3.40.50.1100">
    <property type="match status" value="2"/>
</dbReference>
<comment type="function">
    <text evidence="7">Catalyzes the anaerobic formation of alpha-ketobutyrate and ammonia from threonine in a two-step reaction. The first step involved a dehydration of threonine and a production of enamine intermediates (aminocrotonate), which tautomerizes to its imine form (iminobutyrate). Both intermediates are unstable and short-lived. The second step is the nonenzymatic hydrolysis of the enamine/imine intermediates to form 2-ketobutyrate and free ammonia. In the low water environment of the cell, the second step is accelerated by RidA.</text>
</comment>
<dbReference type="SUPFAM" id="SSF53686">
    <property type="entry name" value="Tryptophan synthase beta subunit-like PLP-dependent enzymes"/>
    <property type="match status" value="1"/>
</dbReference>
<evidence type="ECO:0000256" key="3">
    <source>
        <dbReference type="ARBA" id="ARBA00010869"/>
    </source>
</evidence>
<comment type="catalytic activity">
    <reaction evidence="1">
        <text>L-threonine = 2-oxobutanoate + NH4(+)</text>
        <dbReference type="Rhea" id="RHEA:22108"/>
        <dbReference type="ChEBI" id="CHEBI:16763"/>
        <dbReference type="ChEBI" id="CHEBI:28938"/>
        <dbReference type="ChEBI" id="CHEBI:57926"/>
        <dbReference type="EC" id="4.3.1.19"/>
    </reaction>
</comment>
<comment type="cofactor">
    <cofactor evidence="2">
        <name>pyridoxal 5'-phosphate</name>
        <dbReference type="ChEBI" id="CHEBI:597326"/>
    </cofactor>
</comment>
<dbReference type="GO" id="GO:0004794">
    <property type="term" value="F:threonine deaminase activity"/>
    <property type="evidence" value="ECO:0007669"/>
    <property type="project" value="UniProtKB-EC"/>
</dbReference>
<sequence length="313" mass="32931">MIEIDIDAASARLDGVAHRTPVMTSSRLDALTGTQLFFKCENLQRAGAFKFRGAYNAVSRAQEAGAGGVVAFSSGNHAQAISLAAQLAGVPATIVMPEDAPRIKRAATEGYGARVVDYDRYTQDRVRIAREIAEREGAVLIPPFDHPDVVAGQSTVGRELCEQVPDLDVVVTPLGGGGLTSGVALAAHAHRREVAIIGVEPETGNDAQRSLAEGRIVSIDVPRTIADGVQTTALSPLTFAIMRREGVEARTVSEEQIVQAMRLIAHNLKLVVEPTAALGLACVLESPDLAGQRAGIVLSGGNVDIDRYAALLG</sequence>
<dbReference type="GO" id="GO:0000287">
    <property type="term" value="F:magnesium ion binding"/>
    <property type="evidence" value="ECO:0007669"/>
    <property type="project" value="TreeGrafter"/>
</dbReference>
<protein>
    <recommendedName>
        <fullName evidence="4">threonine ammonia-lyase</fullName>
        <ecNumber evidence="4">4.3.1.19</ecNumber>
    </recommendedName>
    <alternativeName>
        <fullName evidence="8">Threonine deaminase</fullName>
    </alternativeName>
</protein>
<evidence type="ECO:0000259" key="9">
    <source>
        <dbReference type="Pfam" id="PF00291"/>
    </source>
</evidence>
<dbReference type="OrthoDB" id="9811476at2"/>
<dbReference type="GO" id="GO:0008721">
    <property type="term" value="F:D-serine ammonia-lyase activity"/>
    <property type="evidence" value="ECO:0007669"/>
    <property type="project" value="TreeGrafter"/>
</dbReference>
<name>A0A5J5KZ05_9MICC</name>
<proteinExistence type="inferred from homology"/>
<evidence type="ECO:0000313" key="11">
    <source>
        <dbReference type="Proteomes" id="UP000325957"/>
    </source>
</evidence>
<dbReference type="RefSeq" id="WP_158033164.1">
    <property type="nucleotide sequence ID" value="NZ_ML708613.1"/>
</dbReference>
<dbReference type="FunFam" id="3.40.50.1100:FF:000005">
    <property type="entry name" value="Threonine dehydratase catabolic"/>
    <property type="match status" value="1"/>
</dbReference>
<dbReference type="GO" id="GO:0030378">
    <property type="term" value="F:serine racemase activity"/>
    <property type="evidence" value="ECO:0007669"/>
    <property type="project" value="TreeGrafter"/>
</dbReference>
<dbReference type="Pfam" id="PF00291">
    <property type="entry name" value="PALP"/>
    <property type="match status" value="1"/>
</dbReference>
<keyword evidence="11" id="KW-1185">Reference proteome</keyword>
<dbReference type="EC" id="4.3.1.19" evidence="4"/>
<evidence type="ECO:0000256" key="8">
    <source>
        <dbReference type="ARBA" id="ARBA00031427"/>
    </source>
</evidence>
<dbReference type="Proteomes" id="UP000325957">
    <property type="component" value="Unassembled WGS sequence"/>
</dbReference>
<dbReference type="PANTHER" id="PTHR43050">
    <property type="entry name" value="SERINE / THREONINE RACEMASE FAMILY MEMBER"/>
    <property type="match status" value="1"/>
</dbReference>
<evidence type="ECO:0000256" key="7">
    <source>
        <dbReference type="ARBA" id="ARBA00025527"/>
    </source>
</evidence>
<evidence type="ECO:0000256" key="2">
    <source>
        <dbReference type="ARBA" id="ARBA00001933"/>
    </source>
</evidence>
<dbReference type="GO" id="GO:1901605">
    <property type="term" value="P:alpha-amino acid metabolic process"/>
    <property type="evidence" value="ECO:0007669"/>
    <property type="project" value="UniProtKB-ARBA"/>
</dbReference>
<evidence type="ECO:0000256" key="4">
    <source>
        <dbReference type="ARBA" id="ARBA00012096"/>
    </source>
</evidence>
<accession>A0A5J5KZ05</accession>
<dbReference type="GO" id="GO:0003941">
    <property type="term" value="F:L-serine ammonia-lyase activity"/>
    <property type="evidence" value="ECO:0007669"/>
    <property type="project" value="TreeGrafter"/>
</dbReference>
<dbReference type="InterPro" id="IPR036052">
    <property type="entry name" value="TrpB-like_PALP_sf"/>
</dbReference>
<dbReference type="GO" id="GO:0030170">
    <property type="term" value="F:pyridoxal phosphate binding"/>
    <property type="evidence" value="ECO:0007669"/>
    <property type="project" value="TreeGrafter"/>
</dbReference>
<comment type="caution">
    <text evidence="10">The sequence shown here is derived from an EMBL/GenBank/DDBJ whole genome shotgun (WGS) entry which is preliminary data.</text>
</comment>
<dbReference type="InterPro" id="IPR001926">
    <property type="entry name" value="TrpB-like_PALP"/>
</dbReference>
<dbReference type="GO" id="GO:0018114">
    <property type="term" value="F:threonine racemase activity"/>
    <property type="evidence" value="ECO:0007669"/>
    <property type="project" value="TreeGrafter"/>
</dbReference>